<dbReference type="Gene3D" id="3.40.50.300">
    <property type="entry name" value="P-loop containing nucleotide triphosphate hydrolases"/>
    <property type="match status" value="1"/>
</dbReference>
<evidence type="ECO:0000256" key="3">
    <source>
        <dbReference type="ARBA" id="ARBA00022840"/>
    </source>
</evidence>
<dbReference type="SMART" id="SM00382">
    <property type="entry name" value="AAA"/>
    <property type="match status" value="1"/>
</dbReference>
<dbReference type="SUPFAM" id="SSF52540">
    <property type="entry name" value="P-loop containing nucleoside triphosphate hydrolases"/>
    <property type="match status" value="1"/>
</dbReference>
<gene>
    <name evidence="7" type="primary">AAA+ ATPase</name>
</gene>
<name>A0A250MEH6_APPPP</name>
<keyword evidence="5" id="KW-0472">Membrane</keyword>
<evidence type="ECO:0000256" key="5">
    <source>
        <dbReference type="SAM" id="Phobius"/>
    </source>
</evidence>
<dbReference type="PROSITE" id="PS00674">
    <property type="entry name" value="AAA"/>
    <property type="match status" value="1"/>
</dbReference>
<keyword evidence="5" id="KW-0812">Transmembrane</keyword>
<dbReference type="InterPro" id="IPR000641">
    <property type="entry name" value="CbxX/CfxQ"/>
</dbReference>
<feature type="transmembrane region" description="Helical" evidence="5">
    <location>
        <begin position="12"/>
        <end position="28"/>
    </location>
</feature>
<dbReference type="InterPro" id="IPR027417">
    <property type="entry name" value="P-loop_NTPase"/>
</dbReference>
<sequence length="356" mass="40926">MSKKPLSKVQIICYVVISIIIYIIIYFFCYCYSIKKKNVPEIPPKEEQQLLEKKLNDVPKEKKIKFTPSKTEKFPCFQDLIGCSEEKKALDGFIHYIKNPEDYQNMGKVEPPLGILFYGVAGAGKTTLARSVAKETGLPFFEVASSVFSQKYIGDAPEMVRELFDNARKEAESKGGAIIFLDECETIFTNLSLSANDTDIANVVNQFKTELTSMHNNPEKPIFIIGATNHFYQIDEAIKSRFNYHIEIKPGTKQDREAFLKFMIKKRQNPYENDAETFLLKDINDRLESLPNDAPEYLKTNRTLENLLKTIVSIFVQNRKIKKEKENSNSKLRDNINKDDIEEAYQMVIGKHISKT</sequence>
<dbReference type="AlphaFoldDB" id="A0A250MEH6"/>
<protein>
    <submittedName>
        <fullName evidence="7">ATPase</fullName>
    </submittedName>
</protein>
<dbReference type="GO" id="GO:0016887">
    <property type="term" value="F:ATP hydrolysis activity"/>
    <property type="evidence" value="ECO:0007669"/>
    <property type="project" value="InterPro"/>
</dbReference>
<keyword evidence="2 4" id="KW-0547">Nucleotide-binding</keyword>
<accession>A0A250MEH6</accession>
<evidence type="ECO:0000259" key="6">
    <source>
        <dbReference type="SMART" id="SM00382"/>
    </source>
</evidence>
<dbReference type="InterPro" id="IPR003960">
    <property type="entry name" value="ATPase_AAA_CS"/>
</dbReference>
<evidence type="ECO:0000256" key="2">
    <source>
        <dbReference type="ARBA" id="ARBA00022741"/>
    </source>
</evidence>
<dbReference type="GO" id="GO:0005524">
    <property type="term" value="F:ATP binding"/>
    <property type="evidence" value="ECO:0007669"/>
    <property type="project" value="UniProtKB-KW"/>
</dbReference>
<feature type="domain" description="AAA+ ATPase" evidence="6">
    <location>
        <begin position="111"/>
        <end position="252"/>
    </location>
</feature>
<dbReference type="EMBL" id="LT221542">
    <property type="protein sequence ID" value="CZR70583.1"/>
    <property type="molecule type" value="Genomic_DNA"/>
</dbReference>
<proteinExistence type="inferred from homology"/>
<dbReference type="InterPro" id="IPR003593">
    <property type="entry name" value="AAA+_ATPase"/>
</dbReference>
<dbReference type="PANTHER" id="PTHR23073">
    <property type="entry name" value="26S PROTEASOME REGULATORY SUBUNIT"/>
    <property type="match status" value="1"/>
</dbReference>
<evidence type="ECO:0000313" key="7">
    <source>
        <dbReference type="EMBL" id="CZR70583.1"/>
    </source>
</evidence>
<dbReference type="InterPro" id="IPR050221">
    <property type="entry name" value="26S_Proteasome_ATPase"/>
</dbReference>
<keyword evidence="5" id="KW-1133">Transmembrane helix</keyword>
<organism evidence="7">
    <name type="scientific">Apple proliferation phytoplasma</name>
    <dbReference type="NCBI Taxonomy" id="37692"/>
    <lineage>
        <taxon>Bacteria</taxon>
        <taxon>Bacillati</taxon>
        <taxon>Mycoplasmatota</taxon>
        <taxon>Mollicutes</taxon>
        <taxon>Acholeplasmatales</taxon>
        <taxon>Acholeplasmataceae</taxon>
        <taxon>Candidatus Phytoplasma</taxon>
        <taxon>16SrX (Apple proliferation group)</taxon>
    </lineage>
</organism>
<dbReference type="InterPro" id="IPR003959">
    <property type="entry name" value="ATPase_AAA_core"/>
</dbReference>
<dbReference type="Pfam" id="PF00004">
    <property type="entry name" value="AAA"/>
    <property type="match status" value="1"/>
</dbReference>
<comment type="similarity">
    <text evidence="1 4">Belongs to the AAA ATPase family.</text>
</comment>
<keyword evidence="3 4" id="KW-0067">ATP-binding</keyword>
<evidence type="ECO:0000256" key="4">
    <source>
        <dbReference type="RuleBase" id="RU003651"/>
    </source>
</evidence>
<dbReference type="PRINTS" id="PR00819">
    <property type="entry name" value="CBXCFQXSUPER"/>
</dbReference>
<reference evidence="7" key="1">
    <citation type="submission" date="2016-02" db="EMBL/GenBank/DDBJ databases">
        <title>Disease development of Apple Proliferation is Closely Linked to two Protein Domains of AAA+ ATPase AP460 of Candidatus Phytoplasma mali Associated with Virulence and Suppression.</title>
        <authorList>
            <person name="Seemueller E."/>
            <person name="Jelkmann W."/>
            <person name="Furch A.C.U."/>
            <person name="Zimmermann M."/>
            <person name="Schneider B."/>
        </authorList>
    </citation>
    <scope>NUCLEOTIDE SEQUENCE</scope>
    <source>
        <strain evidence="7">1-93a</strain>
    </source>
</reference>
<evidence type="ECO:0000256" key="1">
    <source>
        <dbReference type="ARBA" id="ARBA00006914"/>
    </source>
</evidence>